<dbReference type="GO" id="GO:0034464">
    <property type="term" value="C:BBSome"/>
    <property type="evidence" value="ECO:0007669"/>
    <property type="project" value="TreeGrafter"/>
</dbReference>
<gene>
    <name evidence="1" type="ORF">LCGC14_0946330</name>
</gene>
<reference evidence="1" key="1">
    <citation type="journal article" date="2015" name="Nature">
        <title>Complex archaea that bridge the gap between prokaryotes and eukaryotes.</title>
        <authorList>
            <person name="Spang A."/>
            <person name="Saw J.H."/>
            <person name="Jorgensen S.L."/>
            <person name="Zaremba-Niedzwiedzka K."/>
            <person name="Martijn J."/>
            <person name="Lind A.E."/>
            <person name="van Eijk R."/>
            <person name="Schleper C."/>
            <person name="Guy L."/>
            <person name="Ettema T.J."/>
        </authorList>
    </citation>
    <scope>NUCLEOTIDE SEQUENCE</scope>
</reference>
<dbReference type="InterPro" id="IPR036322">
    <property type="entry name" value="WD40_repeat_dom_sf"/>
</dbReference>
<name>A0A0F9R267_9ZZZZ</name>
<comment type="caution">
    <text evidence="1">The sequence shown here is derived from an EMBL/GenBank/DDBJ whole genome shotgun (WGS) entry which is preliminary data.</text>
</comment>
<dbReference type="PANTHER" id="PTHR16074">
    <property type="entry name" value="BARDET-BIEDL SYNDROME 7 PROTEIN"/>
    <property type="match status" value="1"/>
</dbReference>
<dbReference type="SUPFAM" id="SSF50978">
    <property type="entry name" value="WD40 repeat-like"/>
    <property type="match status" value="1"/>
</dbReference>
<dbReference type="PANTHER" id="PTHR16074:SF4">
    <property type="entry name" value="BARDET-BIEDL SYNDROME 7 PROTEIN"/>
    <property type="match status" value="1"/>
</dbReference>
<protein>
    <submittedName>
        <fullName evidence="1">Uncharacterized protein</fullName>
    </submittedName>
</protein>
<dbReference type="EMBL" id="LAZR01003340">
    <property type="protein sequence ID" value="KKN19386.1"/>
    <property type="molecule type" value="Genomic_DNA"/>
</dbReference>
<organism evidence="1">
    <name type="scientific">marine sediment metagenome</name>
    <dbReference type="NCBI Taxonomy" id="412755"/>
    <lineage>
        <taxon>unclassified sequences</taxon>
        <taxon>metagenomes</taxon>
        <taxon>ecological metagenomes</taxon>
    </lineage>
</organism>
<dbReference type="GO" id="GO:0008104">
    <property type="term" value="P:intracellular protein localization"/>
    <property type="evidence" value="ECO:0007669"/>
    <property type="project" value="TreeGrafter"/>
</dbReference>
<sequence length="555" mass="63013">MLRKRYQLNWMFECPDAVLTISILRCKELKFYIIGCQDKTLYLINEEINIIDDRVFDGWCRCSYPIDLDGDGCDEVLVGAGDGNFMVLKLNAEKNKLVGLMRYKASMRINCCTAGDFTRDGNIELIFGSEDKTLKIFNDIKSKEPEYVLYYDSWVTACSLGFLKLPDEEVSIFTLLVGTKNGLIQLIQFGDKLPDILWQRNFNTQINDIEVGDVTNDGLNEIILSTDDATIKILNSEGEIITEIETEEGRPLSLLIEDIDGDNAKEIVAGCADGHLKVFHNPALNSNDFELKWKIKVSTSIKDVCFILSKEQNLKNIVFGGYDRTIRNVTDFEYGQKQALDIPQQIKIPKIKTGKEEELHEELAKAEPVPTNIRENIFSILQKKGVMKGLTRELTDLGYNQQEILDELEVLRTQKSVIYEKVTYPVWGAPGEEVPKEIPERVKVEIKTEEKAKVVVQPMVIEETVKNDKEKLVATLTHETTEAVTIEKNSAGGSLNDVLIEYLTQKKVVSSKSLFINDIKEKGFAQNEVEKEINRLKEKGIIKYSRSKPKGWILS</sequence>
<dbReference type="AlphaFoldDB" id="A0A0F9R267"/>
<dbReference type="InterPro" id="IPR015943">
    <property type="entry name" value="WD40/YVTN_repeat-like_dom_sf"/>
</dbReference>
<dbReference type="Gene3D" id="2.130.10.10">
    <property type="entry name" value="YVTN repeat-like/Quinoprotein amine dehydrogenase"/>
    <property type="match status" value="1"/>
</dbReference>
<dbReference type="GO" id="GO:0060271">
    <property type="term" value="P:cilium assembly"/>
    <property type="evidence" value="ECO:0007669"/>
    <property type="project" value="TreeGrafter"/>
</dbReference>
<accession>A0A0F9R267</accession>
<dbReference type="GO" id="GO:0005930">
    <property type="term" value="C:axoneme"/>
    <property type="evidence" value="ECO:0007669"/>
    <property type="project" value="TreeGrafter"/>
</dbReference>
<dbReference type="GO" id="GO:0016020">
    <property type="term" value="C:membrane"/>
    <property type="evidence" value="ECO:0007669"/>
    <property type="project" value="TreeGrafter"/>
</dbReference>
<evidence type="ECO:0000313" key="1">
    <source>
        <dbReference type="EMBL" id="KKN19386.1"/>
    </source>
</evidence>
<proteinExistence type="predicted"/>
<dbReference type="GO" id="GO:0036064">
    <property type="term" value="C:ciliary basal body"/>
    <property type="evidence" value="ECO:0007669"/>
    <property type="project" value="TreeGrafter"/>
</dbReference>